<dbReference type="Proteomes" id="UP000214610">
    <property type="component" value="Unassembled WGS sequence"/>
</dbReference>
<evidence type="ECO:0000256" key="5">
    <source>
        <dbReference type="SAM" id="MobiDB-lite"/>
    </source>
</evidence>
<accession>A0A227KNP3</accession>
<dbReference type="RefSeq" id="WP_084081482.1">
    <property type="nucleotide sequence ID" value="NZ_CAJTBZ010000049.1"/>
</dbReference>
<evidence type="ECO:0000256" key="3">
    <source>
        <dbReference type="ARBA" id="ARBA00022989"/>
    </source>
</evidence>
<keyword evidence="3 6" id="KW-1133">Transmembrane helix</keyword>
<sequence>MFFKKKPKKDVQEHKVVPESSPAGKSPDAQVEQDSYNYQDARDWTIERMALKEKQARLGWNVSALLIVLLLIVSTVAVVIAVKKEAYPFIVELDKSTGTTRVIDLRDPQNIPVDEMMDKYWLNLYTLSHESYDWRTLENDHARVRLMSVPAIFQTYDEQYGADNKNSIQNKLKDKKKIICDIESVVPNGNGVATVRFTKRLVDTYTNQEEMRHSWRATIGYEYNPTYSMEESQRLINPLGFTVTSWRTDRILEGTP</sequence>
<organism evidence="8 9">
    <name type="scientific">Turicimonas muris</name>
    <dbReference type="NCBI Taxonomy" id="1796652"/>
    <lineage>
        <taxon>Bacteria</taxon>
        <taxon>Pseudomonadati</taxon>
        <taxon>Pseudomonadota</taxon>
        <taxon>Betaproteobacteria</taxon>
        <taxon>Burkholderiales</taxon>
        <taxon>Sutterellaceae</taxon>
        <taxon>Turicimonas</taxon>
    </lineage>
</organism>
<dbReference type="AlphaFoldDB" id="A0A227KNP3"/>
<evidence type="ECO:0000313" key="9">
    <source>
        <dbReference type="Proteomes" id="UP000214610"/>
    </source>
</evidence>
<keyword evidence="9" id="KW-1185">Reference proteome</keyword>
<name>A0A227KNP3_9BURK</name>
<proteinExistence type="predicted"/>
<dbReference type="CDD" id="cd16424">
    <property type="entry name" value="VirB8"/>
    <property type="match status" value="1"/>
</dbReference>
<dbReference type="GO" id="GO:0016020">
    <property type="term" value="C:membrane"/>
    <property type="evidence" value="ECO:0007669"/>
    <property type="project" value="UniProtKB-SubCell"/>
</dbReference>
<comment type="caution">
    <text evidence="8">The sequence shown here is derived from an EMBL/GenBank/DDBJ whole genome shotgun (WGS) entry which is preliminary data.</text>
</comment>
<feature type="transmembrane region" description="Helical" evidence="6">
    <location>
        <begin position="58"/>
        <end position="82"/>
    </location>
</feature>
<keyword evidence="2 6" id="KW-0812">Transmembrane</keyword>
<evidence type="ECO:0000256" key="4">
    <source>
        <dbReference type="ARBA" id="ARBA00023136"/>
    </source>
</evidence>
<keyword evidence="4 6" id="KW-0472">Membrane</keyword>
<dbReference type="InterPro" id="IPR007430">
    <property type="entry name" value="VirB8"/>
</dbReference>
<dbReference type="GeneID" id="78361612"/>
<evidence type="ECO:0000259" key="7">
    <source>
        <dbReference type="Pfam" id="PF04335"/>
    </source>
</evidence>
<reference evidence="9" key="1">
    <citation type="submission" date="2017-05" db="EMBL/GenBank/DDBJ databases">
        <title>Improved OligoMM genomes.</title>
        <authorList>
            <person name="Garzetti D."/>
        </authorList>
    </citation>
    <scope>NUCLEOTIDE SEQUENCE [LARGE SCALE GENOMIC DNA]</scope>
    <source>
        <strain evidence="9">YL45</strain>
    </source>
</reference>
<protein>
    <recommendedName>
        <fullName evidence="7">Bacterial virulence protein VirB8 domain-containing protein</fullName>
    </recommendedName>
</protein>
<dbReference type="SUPFAM" id="SSF54427">
    <property type="entry name" value="NTF2-like"/>
    <property type="match status" value="1"/>
</dbReference>
<gene>
    <name evidence="8" type="ORF">ADH67_06165</name>
</gene>
<evidence type="ECO:0000256" key="1">
    <source>
        <dbReference type="ARBA" id="ARBA00004167"/>
    </source>
</evidence>
<dbReference type="InterPro" id="IPR032710">
    <property type="entry name" value="NTF2-like_dom_sf"/>
</dbReference>
<feature type="region of interest" description="Disordered" evidence="5">
    <location>
        <begin position="1"/>
        <end position="32"/>
    </location>
</feature>
<evidence type="ECO:0000313" key="8">
    <source>
        <dbReference type="EMBL" id="OXE49707.1"/>
    </source>
</evidence>
<dbReference type="EMBL" id="NHMP01000003">
    <property type="protein sequence ID" value="OXE49707.1"/>
    <property type="molecule type" value="Genomic_DNA"/>
</dbReference>
<dbReference type="InterPro" id="IPR026264">
    <property type="entry name" value="VirB8/PtlE"/>
</dbReference>
<dbReference type="Pfam" id="PF04335">
    <property type="entry name" value="VirB8"/>
    <property type="match status" value="1"/>
</dbReference>
<dbReference type="GO" id="GO:0030255">
    <property type="term" value="P:protein secretion by the type IV secretion system"/>
    <property type="evidence" value="ECO:0007669"/>
    <property type="project" value="InterPro"/>
</dbReference>
<evidence type="ECO:0000256" key="2">
    <source>
        <dbReference type="ARBA" id="ARBA00022692"/>
    </source>
</evidence>
<feature type="domain" description="Bacterial virulence protein VirB8" evidence="7">
    <location>
        <begin position="40"/>
        <end position="250"/>
    </location>
</feature>
<dbReference type="Gene3D" id="3.10.450.230">
    <property type="entry name" value="VirB8 protein"/>
    <property type="match status" value="1"/>
</dbReference>
<dbReference type="PIRSF" id="PIRSF003299">
    <property type="entry name" value="VirB8_PtlE"/>
    <property type="match status" value="1"/>
</dbReference>
<evidence type="ECO:0000256" key="6">
    <source>
        <dbReference type="SAM" id="Phobius"/>
    </source>
</evidence>
<comment type="subcellular location">
    <subcellularLocation>
        <location evidence="1">Membrane</location>
        <topology evidence="1">Single-pass membrane protein</topology>
    </subcellularLocation>
</comment>